<organism evidence="1 2">
    <name type="scientific">Treponema phagedenis</name>
    <dbReference type="NCBI Taxonomy" id="162"/>
    <lineage>
        <taxon>Bacteria</taxon>
        <taxon>Pseudomonadati</taxon>
        <taxon>Spirochaetota</taxon>
        <taxon>Spirochaetia</taxon>
        <taxon>Spirochaetales</taxon>
        <taxon>Treponemataceae</taxon>
        <taxon>Treponema</taxon>
    </lineage>
</organism>
<name>A0A0B7H0B1_TREPH</name>
<gene>
    <name evidence="1" type="ORF">TPHV1_300012</name>
</gene>
<sequence length="41" mass="4753">MPDSINRKINLEFIELLESKTEDSRLYEKQQVGCTKIVVLA</sequence>
<protein>
    <submittedName>
        <fullName evidence="1">Uncharacterized protein</fullName>
    </submittedName>
</protein>
<dbReference type="Proteomes" id="UP000042527">
    <property type="component" value="Unassembled WGS sequence"/>
</dbReference>
<evidence type="ECO:0000313" key="2">
    <source>
        <dbReference type="Proteomes" id="UP000042527"/>
    </source>
</evidence>
<proteinExistence type="predicted"/>
<reference evidence="2" key="1">
    <citation type="submission" date="2015-01" db="EMBL/GenBank/DDBJ databases">
        <authorList>
            <person name="Manzoor Shahid"/>
            <person name="Zubair Saima"/>
        </authorList>
    </citation>
    <scope>NUCLEOTIDE SEQUENCE [LARGE SCALE GENOMIC DNA]</scope>
    <source>
        <strain evidence="2">V1</strain>
    </source>
</reference>
<dbReference type="AlphaFoldDB" id="A0A0B7H0B1"/>
<evidence type="ECO:0000313" key="1">
    <source>
        <dbReference type="EMBL" id="CEM62361.1"/>
    </source>
</evidence>
<accession>A0A0B7H0B1</accession>
<keyword evidence="2" id="KW-1185">Reference proteome</keyword>
<dbReference type="EMBL" id="CDNC01000024">
    <property type="protein sequence ID" value="CEM62361.1"/>
    <property type="molecule type" value="Genomic_DNA"/>
</dbReference>